<dbReference type="InterPro" id="IPR026713">
    <property type="entry name" value="CRACD-like"/>
</dbReference>
<evidence type="ECO:0000256" key="1">
    <source>
        <dbReference type="SAM" id="MobiDB-lite"/>
    </source>
</evidence>
<comment type="caution">
    <text evidence="3">The sequence shown here is derived from an EMBL/GenBank/DDBJ whole genome shotgun (WGS) entry which is preliminary data.</text>
</comment>
<feature type="compositionally biased region" description="Basic and acidic residues" evidence="1">
    <location>
        <begin position="403"/>
        <end position="415"/>
    </location>
</feature>
<feature type="compositionally biased region" description="Basic and acidic residues" evidence="1">
    <location>
        <begin position="544"/>
        <end position="567"/>
    </location>
</feature>
<reference evidence="3 4" key="1">
    <citation type="submission" date="2024-06" db="EMBL/GenBank/DDBJ databases">
        <authorList>
            <person name="Pan Q."/>
            <person name="Wen M."/>
            <person name="Jouanno E."/>
            <person name="Zahm M."/>
            <person name="Klopp C."/>
            <person name="Cabau C."/>
            <person name="Louis A."/>
            <person name="Berthelot C."/>
            <person name="Parey E."/>
            <person name="Roest Crollius H."/>
            <person name="Montfort J."/>
            <person name="Robinson-Rechavi M."/>
            <person name="Bouchez O."/>
            <person name="Lampietro C."/>
            <person name="Lopez Roques C."/>
            <person name="Donnadieu C."/>
            <person name="Postlethwait J."/>
            <person name="Bobe J."/>
            <person name="Verreycken H."/>
            <person name="Guiguen Y."/>
        </authorList>
    </citation>
    <scope>NUCLEOTIDE SEQUENCE [LARGE SCALE GENOMIC DNA]</scope>
    <source>
        <strain evidence="3">Up_M1</strain>
        <tissue evidence="3">Testis</tissue>
    </source>
</reference>
<feature type="compositionally biased region" description="Basic and acidic residues" evidence="1">
    <location>
        <begin position="522"/>
        <end position="532"/>
    </location>
</feature>
<feature type="compositionally biased region" description="Pro residues" evidence="1">
    <location>
        <begin position="859"/>
        <end position="875"/>
    </location>
</feature>
<evidence type="ECO:0000313" key="4">
    <source>
        <dbReference type="Proteomes" id="UP001557470"/>
    </source>
</evidence>
<feature type="region of interest" description="Disordered" evidence="1">
    <location>
        <begin position="1"/>
        <end position="52"/>
    </location>
</feature>
<feature type="region of interest" description="Disordered" evidence="1">
    <location>
        <begin position="237"/>
        <end position="433"/>
    </location>
</feature>
<evidence type="ECO:0000313" key="3">
    <source>
        <dbReference type="EMBL" id="KAL0963488.1"/>
    </source>
</evidence>
<feature type="compositionally biased region" description="Low complexity" evidence="1">
    <location>
        <begin position="988"/>
        <end position="1002"/>
    </location>
</feature>
<proteinExistence type="predicted"/>
<dbReference type="PANTHER" id="PTHR47743">
    <property type="entry name" value="KIAA1210 / KIAA1211 FAMILY MEMBER"/>
    <property type="match status" value="1"/>
</dbReference>
<feature type="compositionally biased region" description="Basic and acidic residues" evidence="1">
    <location>
        <begin position="259"/>
        <end position="269"/>
    </location>
</feature>
<protein>
    <recommendedName>
        <fullName evidence="2">DUF4592 domain-containing protein</fullName>
    </recommendedName>
</protein>
<dbReference type="InterPro" id="IPR028030">
    <property type="entry name" value="DUF4592"/>
</dbReference>
<dbReference type="Pfam" id="PF15262">
    <property type="entry name" value="DUF4592"/>
    <property type="match status" value="1"/>
</dbReference>
<feature type="compositionally biased region" description="Low complexity" evidence="1">
    <location>
        <begin position="482"/>
        <end position="491"/>
    </location>
</feature>
<feature type="compositionally biased region" description="Basic residues" evidence="1">
    <location>
        <begin position="21"/>
        <end position="32"/>
    </location>
</feature>
<accession>A0ABD0W358</accession>
<feature type="compositionally biased region" description="Basic and acidic residues" evidence="1">
    <location>
        <begin position="1"/>
        <end position="11"/>
    </location>
</feature>
<feature type="region of interest" description="Disordered" evidence="1">
    <location>
        <begin position="113"/>
        <end position="210"/>
    </location>
</feature>
<gene>
    <name evidence="3" type="ORF">UPYG_G00307080</name>
</gene>
<feature type="compositionally biased region" description="Polar residues" evidence="1">
    <location>
        <begin position="383"/>
        <end position="402"/>
    </location>
</feature>
<feature type="compositionally biased region" description="Basic residues" evidence="1">
    <location>
        <begin position="238"/>
        <end position="258"/>
    </location>
</feature>
<dbReference type="EMBL" id="JAGEUA010000010">
    <property type="protein sequence ID" value="KAL0963488.1"/>
    <property type="molecule type" value="Genomic_DNA"/>
</dbReference>
<sequence length="1032" mass="110344">MQSFAGEEKSSTEGLTGQNKSKLKTLKTRLFGKTKNDTKLSQSASDVTEGEGLGSAEDLCAGVLGSRALSHDSIFLAEEEALSVERPKVLSKESIHGRINELQMKLRQQNIRLGPPPLVLPMKRPEDMGGSSDDDGLPRSPPKILMVDKRQSGGVPYQFPAPPRHHRPLSLAGTGSEEEEQDSFHPWPHLLPPEPKPPPACPVPPTSSAPLPAISPVILVSDFNTPAQLTSCLDNSAARHRMSIKPKNQRASAKNKRLSRTELRPRSESLHNFYQPLTENEDEARPAVPGERTRSHSNQILMMEPGVSSTPSASPNLTPFKSGPTEALKCPNTSRPTLPCKPSPLEQPQPGLSVSPVPLTSQLSGAQQSQPSVSPAQDLRYAPQQQTLKQSLGGTKPSASSQTEREARSKDREPDSTQTTERTPKVDSVAEAQPIASLASLVALKTSSLIRKLEVRAGRQSATEPPAVREVPAQAAAVSTEGSPRPGSRSFRFSVKAARELDGPRRGSAGFLGVVEQAEAAVGRREERKEGVEGADASQSGQGKKQEAGEAREKPATLIDMGEKVLEGEELQEEENMEEVEEAVEAMEDECDGKTAFGVKLRSTSLSLRVRADAAAGLKNNSQEVGSPPLAPGSKPTGLQGLRDPSPTKASSTKKLSTNIPDSPAALSAVRGSAGWLRGADTETSAQPTRSPLNTEGQTSPDTQKEVKATSVPPMEGHQDPPASPQSAPRAAVSWMSMAWGKTRDLQQILTSSLPREFTGIAVPANQQDRNPAQPPTPSLAQVVTQTQRHNAAQTQITSQFSQQAIQPDLRSTTQAQGQAVPRTATAGATSAPPEPASALCSSPSQPSWSPRLLNHTPRPLPTSAPPTTPAPFQGPVPGRGQRKPVLQGRSEGEVGPTEKPLGMDRPGMVGERAAFLEKQMERSPLPGRRMELRATRTPPDSVASPKTTPTHVATKVAKLDERPESSPTKMSGSPADREDKWLRKNMSSSTSPSSSPSTSSPLQTMSDTGGQPSWMELAKRKSMAWNDKTMD</sequence>
<dbReference type="PANTHER" id="PTHR47743:SF1">
    <property type="entry name" value="CRACD-LIKE PROTEIN"/>
    <property type="match status" value="1"/>
</dbReference>
<feature type="compositionally biased region" description="Polar residues" evidence="1">
    <location>
        <begin position="840"/>
        <end position="849"/>
    </location>
</feature>
<feature type="compositionally biased region" description="Polar residues" evidence="1">
    <location>
        <begin position="779"/>
        <end position="818"/>
    </location>
</feature>
<dbReference type="Proteomes" id="UP001557470">
    <property type="component" value="Unassembled WGS sequence"/>
</dbReference>
<feature type="compositionally biased region" description="Polar residues" evidence="1">
    <location>
        <begin position="682"/>
        <end position="702"/>
    </location>
</feature>
<feature type="compositionally biased region" description="Pro residues" evidence="1">
    <location>
        <begin position="189"/>
        <end position="207"/>
    </location>
</feature>
<name>A0ABD0W358_UMBPY</name>
<feature type="compositionally biased region" description="Polar residues" evidence="1">
    <location>
        <begin position="307"/>
        <end position="319"/>
    </location>
</feature>
<feature type="compositionally biased region" description="Polar residues" evidence="1">
    <location>
        <begin position="1003"/>
        <end position="1012"/>
    </location>
</feature>
<dbReference type="AlphaFoldDB" id="A0ABD0W358"/>
<feature type="compositionally biased region" description="Polar residues" evidence="1">
    <location>
        <begin position="648"/>
        <end position="661"/>
    </location>
</feature>
<keyword evidence="4" id="KW-1185">Reference proteome</keyword>
<feature type="domain" description="DUF4592" evidence="2">
    <location>
        <begin position="109"/>
        <end position="254"/>
    </location>
</feature>
<feature type="region of interest" description="Disordered" evidence="1">
    <location>
        <begin position="760"/>
        <end position="1032"/>
    </location>
</feature>
<organism evidence="3 4">
    <name type="scientific">Umbra pygmaea</name>
    <name type="common">Eastern mudminnow</name>
    <dbReference type="NCBI Taxonomy" id="75934"/>
    <lineage>
        <taxon>Eukaryota</taxon>
        <taxon>Metazoa</taxon>
        <taxon>Chordata</taxon>
        <taxon>Craniata</taxon>
        <taxon>Vertebrata</taxon>
        <taxon>Euteleostomi</taxon>
        <taxon>Actinopterygii</taxon>
        <taxon>Neopterygii</taxon>
        <taxon>Teleostei</taxon>
        <taxon>Protacanthopterygii</taxon>
        <taxon>Esociformes</taxon>
        <taxon>Umbridae</taxon>
        <taxon>Umbra</taxon>
    </lineage>
</organism>
<feature type="compositionally biased region" description="Low complexity" evidence="1">
    <location>
        <begin position="364"/>
        <end position="377"/>
    </location>
</feature>
<feature type="region of interest" description="Disordered" evidence="1">
    <location>
        <begin position="519"/>
        <end position="578"/>
    </location>
</feature>
<feature type="compositionally biased region" description="Acidic residues" evidence="1">
    <location>
        <begin position="568"/>
        <end position="578"/>
    </location>
</feature>
<feature type="region of interest" description="Disordered" evidence="1">
    <location>
        <begin position="456"/>
        <end position="491"/>
    </location>
</feature>
<feature type="region of interest" description="Disordered" evidence="1">
    <location>
        <begin position="618"/>
        <end position="732"/>
    </location>
</feature>
<evidence type="ECO:0000259" key="2">
    <source>
        <dbReference type="Pfam" id="PF15262"/>
    </source>
</evidence>